<sequence>MTRWFCCTFPNRVEARWILVKVLYRKDKKLKLSFNGLKLTLQVKLSAKILFTIFVVLDKRLMCETSDKNEIAVTR</sequence>
<keyword evidence="2" id="KW-1185">Reference proteome</keyword>
<name>A0A3M7QSE2_BRAPC</name>
<evidence type="ECO:0000313" key="1">
    <source>
        <dbReference type="EMBL" id="RNA14193.1"/>
    </source>
</evidence>
<dbReference type="Proteomes" id="UP000276133">
    <property type="component" value="Unassembled WGS sequence"/>
</dbReference>
<comment type="caution">
    <text evidence="1">The sequence shown here is derived from an EMBL/GenBank/DDBJ whole genome shotgun (WGS) entry which is preliminary data.</text>
</comment>
<dbReference type="AlphaFoldDB" id="A0A3M7QSE2"/>
<reference evidence="1 2" key="1">
    <citation type="journal article" date="2018" name="Sci. Rep.">
        <title>Genomic signatures of local adaptation to the degree of environmental predictability in rotifers.</title>
        <authorList>
            <person name="Franch-Gras L."/>
            <person name="Hahn C."/>
            <person name="Garcia-Roger E.M."/>
            <person name="Carmona M.J."/>
            <person name="Serra M."/>
            <person name="Gomez A."/>
        </authorList>
    </citation>
    <scope>NUCLEOTIDE SEQUENCE [LARGE SCALE GENOMIC DNA]</scope>
    <source>
        <strain evidence="1">HYR1</strain>
    </source>
</reference>
<organism evidence="1 2">
    <name type="scientific">Brachionus plicatilis</name>
    <name type="common">Marine rotifer</name>
    <name type="synonym">Brachionus muelleri</name>
    <dbReference type="NCBI Taxonomy" id="10195"/>
    <lineage>
        <taxon>Eukaryota</taxon>
        <taxon>Metazoa</taxon>
        <taxon>Spiralia</taxon>
        <taxon>Gnathifera</taxon>
        <taxon>Rotifera</taxon>
        <taxon>Eurotatoria</taxon>
        <taxon>Monogononta</taxon>
        <taxon>Pseudotrocha</taxon>
        <taxon>Ploima</taxon>
        <taxon>Brachionidae</taxon>
        <taxon>Brachionus</taxon>
    </lineage>
</organism>
<proteinExistence type="predicted"/>
<dbReference type="EMBL" id="REGN01005242">
    <property type="protein sequence ID" value="RNA14193.1"/>
    <property type="molecule type" value="Genomic_DNA"/>
</dbReference>
<accession>A0A3M7QSE2</accession>
<protein>
    <submittedName>
        <fullName evidence="1">Uncharacterized protein</fullName>
    </submittedName>
</protein>
<evidence type="ECO:0000313" key="2">
    <source>
        <dbReference type="Proteomes" id="UP000276133"/>
    </source>
</evidence>
<gene>
    <name evidence="1" type="ORF">BpHYR1_002498</name>
</gene>